<proteinExistence type="predicted"/>
<sequence length="239" mass="26127">MPIRLPNVPQVLDKVVGIGFHAELLHLGHHSIAQDPVQYPLTFSFDGNVERVGGIAFHVKSLHPGHQSIAEDPVQYPLMFIFDGNVERVGDIALSFRPEFVHSALHGLVYNTQRYPLTFIWDGDVGCVGGIAASMGSSMTPHDIPTVIRDGDVGGVAALRPAPTMADPLSNLRAVYAVLETCALHTQLGDTARLRLQCDEAVRLLESAEPHHNLFPPAEFATLQQSISTMSDRLCQRRP</sequence>
<organism evidence="1 2">
    <name type="scientific">Mycena alexandri</name>
    <dbReference type="NCBI Taxonomy" id="1745969"/>
    <lineage>
        <taxon>Eukaryota</taxon>
        <taxon>Fungi</taxon>
        <taxon>Dikarya</taxon>
        <taxon>Basidiomycota</taxon>
        <taxon>Agaricomycotina</taxon>
        <taxon>Agaricomycetes</taxon>
        <taxon>Agaricomycetidae</taxon>
        <taxon>Agaricales</taxon>
        <taxon>Marasmiineae</taxon>
        <taxon>Mycenaceae</taxon>
        <taxon>Mycena</taxon>
    </lineage>
</organism>
<dbReference type="EMBL" id="JARJCM010000003">
    <property type="protein sequence ID" value="KAJ7046380.1"/>
    <property type="molecule type" value="Genomic_DNA"/>
</dbReference>
<protein>
    <submittedName>
        <fullName evidence="1">Uncharacterized protein</fullName>
    </submittedName>
</protein>
<dbReference type="Proteomes" id="UP001218188">
    <property type="component" value="Unassembled WGS sequence"/>
</dbReference>
<dbReference type="AlphaFoldDB" id="A0AAD6TJD1"/>
<evidence type="ECO:0000313" key="1">
    <source>
        <dbReference type="EMBL" id="KAJ7046380.1"/>
    </source>
</evidence>
<reference evidence="1" key="1">
    <citation type="submission" date="2023-03" db="EMBL/GenBank/DDBJ databases">
        <title>Massive genome expansion in bonnet fungi (Mycena s.s.) driven by repeated elements and novel gene families across ecological guilds.</title>
        <authorList>
            <consortium name="Lawrence Berkeley National Laboratory"/>
            <person name="Harder C.B."/>
            <person name="Miyauchi S."/>
            <person name="Viragh M."/>
            <person name="Kuo A."/>
            <person name="Thoen E."/>
            <person name="Andreopoulos B."/>
            <person name="Lu D."/>
            <person name="Skrede I."/>
            <person name="Drula E."/>
            <person name="Henrissat B."/>
            <person name="Morin E."/>
            <person name="Kohler A."/>
            <person name="Barry K."/>
            <person name="LaButti K."/>
            <person name="Morin E."/>
            <person name="Salamov A."/>
            <person name="Lipzen A."/>
            <person name="Mereny Z."/>
            <person name="Hegedus B."/>
            <person name="Baldrian P."/>
            <person name="Stursova M."/>
            <person name="Weitz H."/>
            <person name="Taylor A."/>
            <person name="Grigoriev I.V."/>
            <person name="Nagy L.G."/>
            <person name="Martin F."/>
            <person name="Kauserud H."/>
        </authorList>
    </citation>
    <scope>NUCLEOTIDE SEQUENCE</scope>
    <source>
        <strain evidence="1">CBHHK200</strain>
    </source>
</reference>
<comment type="caution">
    <text evidence="1">The sequence shown here is derived from an EMBL/GenBank/DDBJ whole genome shotgun (WGS) entry which is preliminary data.</text>
</comment>
<evidence type="ECO:0000313" key="2">
    <source>
        <dbReference type="Proteomes" id="UP001218188"/>
    </source>
</evidence>
<name>A0AAD6TJD1_9AGAR</name>
<gene>
    <name evidence="1" type="ORF">C8F04DRAFT_1387916</name>
</gene>
<keyword evidence="2" id="KW-1185">Reference proteome</keyword>
<accession>A0AAD6TJD1</accession>